<dbReference type="PROSITE" id="PS50059">
    <property type="entry name" value="FKBP_PPIASE"/>
    <property type="match status" value="1"/>
</dbReference>
<evidence type="ECO:0000256" key="7">
    <source>
        <dbReference type="SAM" id="SignalP"/>
    </source>
</evidence>
<organism evidence="9 10">
    <name type="scientific">Alloprevotella rava</name>
    <dbReference type="NCBI Taxonomy" id="671218"/>
    <lineage>
        <taxon>Bacteria</taxon>
        <taxon>Pseudomonadati</taxon>
        <taxon>Bacteroidota</taxon>
        <taxon>Bacteroidia</taxon>
        <taxon>Bacteroidales</taxon>
        <taxon>Prevotellaceae</taxon>
        <taxon>Alloprevotella</taxon>
    </lineage>
</organism>
<evidence type="ECO:0000256" key="6">
    <source>
        <dbReference type="RuleBase" id="RU003915"/>
    </source>
</evidence>
<evidence type="ECO:0000259" key="8">
    <source>
        <dbReference type="PROSITE" id="PS50059"/>
    </source>
</evidence>
<evidence type="ECO:0000256" key="2">
    <source>
        <dbReference type="ARBA" id="ARBA00006577"/>
    </source>
</evidence>
<dbReference type="PROSITE" id="PS51257">
    <property type="entry name" value="PROKAR_LIPOPROTEIN"/>
    <property type="match status" value="1"/>
</dbReference>
<dbReference type="AlphaFoldDB" id="A0A7W5UL37"/>
<evidence type="ECO:0000256" key="4">
    <source>
        <dbReference type="ARBA" id="ARBA00023235"/>
    </source>
</evidence>
<dbReference type="PANTHER" id="PTHR43811">
    <property type="entry name" value="FKBP-TYPE PEPTIDYL-PROLYL CIS-TRANS ISOMERASE FKPA"/>
    <property type="match status" value="1"/>
</dbReference>
<keyword evidence="7" id="KW-0732">Signal</keyword>
<gene>
    <name evidence="9" type="ORF">FHS60_001989</name>
</gene>
<dbReference type="Pfam" id="PF00254">
    <property type="entry name" value="FKBP_C"/>
    <property type="match status" value="1"/>
</dbReference>
<evidence type="ECO:0000256" key="3">
    <source>
        <dbReference type="ARBA" id="ARBA00023110"/>
    </source>
</evidence>
<evidence type="ECO:0000313" key="9">
    <source>
        <dbReference type="EMBL" id="MBB3703498.1"/>
    </source>
</evidence>
<proteinExistence type="inferred from homology"/>
<dbReference type="Gene3D" id="3.10.50.40">
    <property type="match status" value="1"/>
</dbReference>
<evidence type="ECO:0000256" key="1">
    <source>
        <dbReference type="ARBA" id="ARBA00000971"/>
    </source>
</evidence>
<dbReference type="EC" id="5.2.1.8" evidence="6"/>
<dbReference type="EMBL" id="JACICA010000014">
    <property type="protein sequence ID" value="MBB3703498.1"/>
    <property type="molecule type" value="Genomic_DNA"/>
</dbReference>
<keyword evidence="3 5" id="KW-0697">Rotamase</keyword>
<evidence type="ECO:0000256" key="5">
    <source>
        <dbReference type="PROSITE-ProRule" id="PRU00277"/>
    </source>
</evidence>
<feature type="domain" description="PPIase FKBP-type" evidence="8">
    <location>
        <begin position="109"/>
        <end position="214"/>
    </location>
</feature>
<reference evidence="9 10" key="1">
    <citation type="submission" date="2020-08" db="EMBL/GenBank/DDBJ databases">
        <title>Genomic Encyclopedia of Type Strains, Phase IV (KMG-IV): sequencing the most valuable type-strain genomes for metagenomic binning, comparative biology and taxonomic classification.</title>
        <authorList>
            <person name="Goeker M."/>
        </authorList>
    </citation>
    <scope>NUCLEOTIDE SEQUENCE [LARGE SCALE GENOMIC DNA]</scope>
    <source>
        <strain evidence="9 10">DSM 22548</strain>
    </source>
</reference>
<comment type="similarity">
    <text evidence="2 6">Belongs to the FKBP-type PPIase family.</text>
</comment>
<sequence>MKNLFKILLTAAALVLTFASCSEHLNSENDDFANNWKGQNTAAFAEHMKQAKAAIATAKAQYGSDWEAHCNYRIYRYFGYTDNTKASINDSICVEIVKQGTGSGCPLYTDSVSMNYMVRLIPSASYPSGKLIDHSGQTINEEDIFSTTHSAPRHFLVSKQISGMQTALQHMHIGDRWRIYIPSDLAYGSNNLLGSSGIPAYSMLRFDVELKAYARVGTKL</sequence>
<accession>A0A7W5UL37</accession>
<dbReference type="GO" id="GO:0003755">
    <property type="term" value="F:peptidyl-prolyl cis-trans isomerase activity"/>
    <property type="evidence" value="ECO:0007669"/>
    <property type="project" value="UniProtKB-UniRule"/>
</dbReference>
<comment type="caution">
    <text evidence="9">The sequence shown here is derived from an EMBL/GenBank/DDBJ whole genome shotgun (WGS) entry which is preliminary data.</text>
</comment>
<dbReference type="SUPFAM" id="SSF54534">
    <property type="entry name" value="FKBP-like"/>
    <property type="match status" value="1"/>
</dbReference>
<evidence type="ECO:0000313" key="10">
    <source>
        <dbReference type="Proteomes" id="UP000541425"/>
    </source>
</evidence>
<comment type="catalytic activity">
    <reaction evidence="1 5 6">
        <text>[protein]-peptidylproline (omega=180) = [protein]-peptidylproline (omega=0)</text>
        <dbReference type="Rhea" id="RHEA:16237"/>
        <dbReference type="Rhea" id="RHEA-COMP:10747"/>
        <dbReference type="Rhea" id="RHEA-COMP:10748"/>
        <dbReference type="ChEBI" id="CHEBI:83833"/>
        <dbReference type="ChEBI" id="CHEBI:83834"/>
        <dbReference type="EC" id="5.2.1.8"/>
    </reaction>
</comment>
<protein>
    <recommendedName>
        <fullName evidence="6">Peptidyl-prolyl cis-trans isomerase</fullName>
        <ecNumber evidence="6">5.2.1.8</ecNumber>
    </recommendedName>
</protein>
<dbReference type="InterPro" id="IPR046357">
    <property type="entry name" value="PPIase_dom_sf"/>
</dbReference>
<dbReference type="InterPro" id="IPR001179">
    <property type="entry name" value="PPIase_FKBP_dom"/>
</dbReference>
<name>A0A7W5UL37_9BACT</name>
<dbReference type="Proteomes" id="UP000541425">
    <property type="component" value="Unassembled WGS sequence"/>
</dbReference>
<feature type="chain" id="PRO_5030617630" description="Peptidyl-prolyl cis-trans isomerase" evidence="7">
    <location>
        <begin position="22"/>
        <end position="220"/>
    </location>
</feature>
<dbReference type="PANTHER" id="PTHR43811:SF19">
    <property type="entry name" value="39 KDA FK506-BINDING NUCLEAR PROTEIN"/>
    <property type="match status" value="1"/>
</dbReference>
<dbReference type="RefSeq" id="WP_183697885.1">
    <property type="nucleotide sequence ID" value="NZ_JACICA010000014.1"/>
</dbReference>
<feature type="signal peptide" evidence="7">
    <location>
        <begin position="1"/>
        <end position="21"/>
    </location>
</feature>
<keyword evidence="4 5" id="KW-0413">Isomerase</keyword>